<dbReference type="InterPro" id="IPR032705">
    <property type="entry name" value="ORC4_C"/>
</dbReference>
<proteinExistence type="inferred from homology"/>
<evidence type="ECO:0000256" key="3">
    <source>
        <dbReference type="ARBA" id="ARBA00019083"/>
    </source>
</evidence>
<dbReference type="OMA" id="NMAYDEY"/>
<dbReference type="InterPro" id="IPR027417">
    <property type="entry name" value="P-loop_NTPase"/>
</dbReference>
<gene>
    <name evidence="9" type="ORF">BN946_scf184759.g14</name>
</gene>
<dbReference type="Gene3D" id="3.40.50.300">
    <property type="entry name" value="P-loop containing nucleotide triphosphate hydrolases"/>
    <property type="match status" value="1"/>
</dbReference>
<accession>A0A060SBB1</accession>
<dbReference type="Proteomes" id="UP000029665">
    <property type="component" value="Unassembled WGS sequence"/>
</dbReference>
<evidence type="ECO:0000259" key="8">
    <source>
        <dbReference type="SMART" id="SM00382"/>
    </source>
</evidence>
<evidence type="ECO:0000256" key="7">
    <source>
        <dbReference type="SAM" id="MobiDB-lite"/>
    </source>
</evidence>
<evidence type="ECO:0000256" key="1">
    <source>
        <dbReference type="ARBA" id="ARBA00004123"/>
    </source>
</evidence>
<evidence type="ECO:0000256" key="5">
    <source>
        <dbReference type="ARBA" id="ARBA00023125"/>
    </source>
</evidence>
<dbReference type="HOGENOM" id="CLU_007115_5_0_1"/>
<dbReference type="STRING" id="5643.A0A060SBB1"/>
<dbReference type="SMART" id="SM00382">
    <property type="entry name" value="AAA"/>
    <property type="match status" value="1"/>
</dbReference>
<dbReference type="InterPro" id="IPR016527">
    <property type="entry name" value="ORC4"/>
</dbReference>
<comment type="caution">
    <text evidence="9">The sequence shown here is derived from an EMBL/GenBank/DDBJ whole genome shotgun (WGS) entry which is preliminary data.</text>
</comment>
<keyword evidence="10" id="KW-1185">Reference proteome</keyword>
<dbReference type="InterPro" id="IPR003593">
    <property type="entry name" value="AAA+_ATPase"/>
</dbReference>
<dbReference type="GO" id="GO:0005664">
    <property type="term" value="C:nuclear origin of replication recognition complex"/>
    <property type="evidence" value="ECO:0007669"/>
    <property type="project" value="TreeGrafter"/>
</dbReference>
<keyword evidence="4" id="KW-0235">DNA replication</keyword>
<name>A0A060SBB1_PYCCI</name>
<evidence type="ECO:0000256" key="2">
    <source>
        <dbReference type="ARBA" id="ARBA00005334"/>
    </source>
</evidence>
<comment type="subcellular location">
    <subcellularLocation>
        <location evidence="1">Nucleus</location>
    </subcellularLocation>
</comment>
<dbReference type="Pfam" id="PF14629">
    <property type="entry name" value="ORC4_C"/>
    <property type="match status" value="1"/>
</dbReference>
<dbReference type="Pfam" id="PF13191">
    <property type="entry name" value="AAA_16"/>
    <property type="match status" value="1"/>
</dbReference>
<feature type="region of interest" description="Disordered" evidence="7">
    <location>
        <begin position="377"/>
        <end position="422"/>
    </location>
</feature>
<dbReference type="GO" id="GO:0006270">
    <property type="term" value="P:DNA replication initiation"/>
    <property type="evidence" value="ECO:0007669"/>
    <property type="project" value="TreeGrafter"/>
</dbReference>
<dbReference type="EMBL" id="CCBP010000049">
    <property type="protein sequence ID" value="CDO69574.1"/>
    <property type="molecule type" value="Genomic_DNA"/>
</dbReference>
<feature type="domain" description="AAA+ ATPase" evidence="8">
    <location>
        <begin position="314"/>
        <end position="524"/>
    </location>
</feature>
<reference evidence="9" key="1">
    <citation type="submission" date="2014-01" db="EMBL/GenBank/DDBJ databases">
        <title>The genome of the white-rot fungus Pycnoporus cinnabarinus: a basidiomycete model with a versatile arsenal for lignocellulosic biomass breakdown.</title>
        <authorList>
            <person name="Levasseur A."/>
            <person name="Lomascolo A."/>
            <person name="Ruiz-Duenas F.J."/>
            <person name="Uzan E."/>
            <person name="Piumi F."/>
            <person name="Kues U."/>
            <person name="Ram A.F.J."/>
            <person name="Murat C."/>
            <person name="Haon M."/>
            <person name="Benoit I."/>
            <person name="Arfi Y."/>
            <person name="Chevret D."/>
            <person name="Drula E."/>
            <person name="Kwon M.J."/>
            <person name="Gouret P."/>
            <person name="Lesage-Meessen L."/>
            <person name="Lombard V."/>
            <person name="Mariette J."/>
            <person name="Noirot C."/>
            <person name="Park J."/>
            <person name="Patyshakuliyeva A."/>
            <person name="Wieneger R.A.B."/>
            <person name="Wosten H.A.B."/>
            <person name="Martin F."/>
            <person name="Coutinho P.M."/>
            <person name="de Vries R."/>
            <person name="Martinez A.T."/>
            <person name="Klopp C."/>
            <person name="Pontarotti P."/>
            <person name="Henrissat B."/>
            <person name="Record E."/>
        </authorList>
    </citation>
    <scope>NUCLEOTIDE SEQUENCE [LARGE SCALE GENOMIC DNA]</scope>
    <source>
        <strain evidence="9">BRFM137</strain>
    </source>
</reference>
<dbReference type="PANTHER" id="PTHR12087:SF0">
    <property type="entry name" value="ORIGIN RECOGNITION COMPLEX SUBUNIT 4"/>
    <property type="match status" value="1"/>
</dbReference>
<dbReference type="SUPFAM" id="SSF52540">
    <property type="entry name" value="P-loop containing nucleoside triphosphate hydrolases"/>
    <property type="match status" value="1"/>
</dbReference>
<dbReference type="InterPro" id="IPR041664">
    <property type="entry name" value="AAA_16"/>
</dbReference>
<keyword evidence="6" id="KW-0539">Nucleus</keyword>
<comment type="similarity">
    <text evidence="2">Belongs to the ORC4 family.</text>
</comment>
<organism evidence="9 10">
    <name type="scientific">Pycnoporus cinnabarinus</name>
    <name type="common">Cinnabar-red polypore</name>
    <name type="synonym">Trametes cinnabarina</name>
    <dbReference type="NCBI Taxonomy" id="5643"/>
    <lineage>
        <taxon>Eukaryota</taxon>
        <taxon>Fungi</taxon>
        <taxon>Dikarya</taxon>
        <taxon>Basidiomycota</taxon>
        <taxon>Agaricomycotina</taxon>
        <taxon>Agaricomycetes</taxon>
        <taxon>Polyporales</taxon>
        <taxon>Polyporaceae</taxon>
        <taxon>Trametes</taxon>
    </lineage>
</organism>
<keyword evidence="5" id="KW-0238">DNA-binding</keyword>
<evidence type="ECO:0000313" key="9">
    <source>
        <dbReference type="EMBL" id="CDO69574.1"/>
    </source>
</evidence>
<evidence type="ECO:0000256" key="4">
    <source>
        <dbReference type="ARBA" id="ARBA00022705"/>
    </source>
</evidence>
<feature type="compositionally biased region" description="Low complexity" evidence="7">
    <location>
        <begin position="18"/>
        <end position="33"/>
    </location>
</feature>
<feature type="compositionally biased region" description="Polar residues" evidence="7">
    <location>
        <begin position="43"/>
        <end position="52"/>
    </location>
</feature>
<feature type="region of interest" description="Disordered" evidence="7">
    <location>
        <begin position="195"/>
        <end position="257"/>
    </location>
</feature>
<dbReference type="AlphaFoldDB" id="A0A060SBB1"/>
<dbReference type="GO" id="GO:0003688">
    <property type="term" value="F:DNA replication origin binding"/>
    <property type="evidence" value="ECO:0007669"/>
    <property type="project" value="TreeGrafter"/>
</dbReference>
<feature type="compositionally biased region" description="Basic residues" evidence="7">
    <location>
        <begin position="1"/>
        <end position="10"/>
    </location>
</feature>
<feature type="compositionally biased region" description="Acidic residues" evidence="7">
    <location>
        <begin position="379"/>
        <end position="391"/>
    </location>
</feature>
<feature type="region of interest" description="Disordered" evidence="7">
    <location>
        <begin position="102"/>
        <end position="121"/>
    </location>
</feature>
<evidence type="ECO:0000313" key="10">
    <source>
        <dbReference type="Proteomes" id="UP000029665"/>
    </source>
</evidence>
<dbReference type="PANTHER" id="PTHR12087">
    <property type="entry name" value="ORIGIN RECOGNITION COMPLEX SUBUNIT 4"/>
    <property type="match status" value="1"/>
</dbReference>
<dbReference type="OrthoDB" id="343623at2759"/>
<protein>
    <recommendedName>
        <fullName evidence="3">Origin recognition complex subunit 4</fullName>
    </recommendedName>
</protein>
<evidence type="ECO:0000256" key="6">
    <source>
        <dbReference type="ARBA" id="ARBA00023242"/>
    </source>
</evidence>
<feature type="region of interest" description="Disordered" evidence="7">
    <location>
        <begin position="1"/>
        <end position="78"/>
    </location>
</feature>
<sequence>MIPKKRGRPKKTVDTLDVAVPEPAAVVAGARGPRTGRGKGTQEDQAGSSSKATAVAAHATHSPAHYAGTADLPKKRSRTKKVRSLKLLINYPGLIDPFCKASSPARRPVTPPPLVDESSDDELLLTPSKKTSARLTTPMLTGGSRVGTPRLVMHSVEITTPRRLLNTARRDFGSPGPRIHVPPLGTPRLPPAFPAAGLQKRIDHPPPLTARSTAARTPSLEPRDVREEPALSPIKTSPSKRSRTKGMEDDGLPKVIPPRLHPLVERQRRAMLKALQRPPELDEIDVYGEDYPPTNRVANEQLSDLLIGTVTRGEGNSCLLIGPSGSGKTQIVEEVIAALPGDPIIVRLSGYAQQNDRLAIREIAWQLAQQTGRSFLPTNEEDEDEDEEDAPDAGPVPRPTQDADDNPFIDPSPAGESGPALSVTLPPPAHLLALISMIPTLPRPTVVVLDGFDLFASHARQALLYCLLDTAQACRAGPSTAATGTSSASGMAVIGVTTRVDTINLLEKRVKSRFSGRMIRTAGATKIGHWVALARAVLSAPVEPSDGQDDVDKEAMEEWSSIWEKATGQFLANEVVLEAFRETYALTRDYQMLRRILTSGHDVFTFEMLHEAFKNQVRTSQSAPVQIEGGGIGMVRCSREVLFAAFERLADLRIFLPAGASGVTVGREFALYRSAVDRFAVKKAVETLGQLNLKKWFTKAQ</sequence>